<dbReference type="EMBL" id="SZQL01000003">
    <property type="protein sequence ID" value="TKK70250.1"/>
    <property type="molecule type" value="Genomic_DNA"/>
</dbReference>
<keyword evidence="2" id="KW-0489">Methyltransferase</keyword>
<dbReference type="CDD" id="cd02440">
    <property type="entry name" value="AdoMet_MTases"/>
    <property type="match status" value="1"/>
</dbReference>
<reference evidence="2 3" key="1">
    <citation type="submission" date="2019-05" db="EMBL/GenBank/DDBJ databases">
        <title>Panacibacter sp. strain 17mud1-8 Genome sequencing and assembly.</title>
        <authorList>
            <person name="Chhetri G."/>
        </authorList>
    </citation>
    <scope>NUCLEOTIDE SEQUENCE [LARGE SCALE GENOMIC DNA]</scope>
    <source>
        <strain evidence="2 3">17mud1-8</strain>
    </source>
</reference>
<organism evidence="2 3">
    <name type="scientific">Ilyomonas limi</name>
    <dbReference type="NCBI Taxonomy" id="2575867"/>
    <lineage>
        <taxon>Bacteria</taxon>
        <taxon>Pseudomonadati</taxon>
        <taxon>Bacteroidota</taxon>
        <taxon>Chitinophagia</taxon>
        <taxon>Chitinophagales</taxon>
        <taxon>Chitinophagaceae</taxon>
        <taxon>Ilyomonas</taxon>
    </lineage>
</organism>
<dbReference type="GO" id="GO:0032259">
    <property type="term" value="P:methylation"/>
    <property type="evidence" value="ECO:0007669"/>
    <property type="project" value="UniProtKB-KW"/>
</dbReference>
<evidence type="ECO:0000313" key="3">
    <source>
        <dbReference type="Proteomes" id="UP000305848"/>
    </source>
</evidence>
<keyword evidence="2" id="KW-0808">Transferase</keyword>
<dbReference type="Proteomes" id="UP000305848">
    <property type="component" value="Unassembled WGS sequence"/>
</dbReference>
<protein>
    <submittedName>
        <fullName evidence="2">Class I SAM-dependent methyltransferase</fullName>
    </submittedName>
</protein>
<dbReference type="RefSeq" id="WP_137260795.1">
    <property type="nucleotide sequence ID" value="NZ_SZQL01000003.1"/>
</dbReference>
<dbReference type="Gene3D" id="3.40.50.150">
    <property type="entry name" value="Vaccinia Virus protein VP39"/>
    <property type="match status" value="1"/>
</dbReference>
<dbReference type="AlphaFoldDB" id="A0A4U3L5H4"/>
<dbReference type="Pfam" id="PF08241">
    <property type="entry name" value="Methyltransf_11"/>
    <property type="match status" value="1"/>
</dbReference>
<sequence length="231" mass="26504">MSNDVLGAALHDYYFSKKQGKLWIINQYGPKEEMPVAMYFRQYNDMPLPEQAALQYCKGKILDIGAGAGSHALWLQQHGHAVTAIDTSAKAVEVMQHRGITKPLHQDIFDYTGDQFDTLLLLMNGIGLVNTISGLQRFLQHAKQLLLPGGQLLFDSSDVAYIYEGNPLPRQYYYGETAYRYQYKKQKTEWFTWLYIDKKLLKQIAVAEGYAVKFIAEDEYGQYLVRLKLKT</sequence>
<name>A0A4U3L5H4_9BACT</name>
<evidence type="ECO:0000313" key="2">
    <source>
        <dbReference type="EMBL" id="TKK70250.1"/>
    </source>
</evidence>
<dbReference type="GO" id="GO:0008757">
    <property type="term" value="F:S-adenosylmethionine-dependent methyltransferase activity"/>
    <property type="evidence" value="ECO:0007669"/>
    <property type="project" value="InterPro"/>
</dbReference>
<comment type="caution">
    <text evidence="2">The sequence shown here is derived from an EMBL/GenBank/DDBJ whole genome shotgun (WGS) entry which is preliminary data.</text>
</comment>
<dbReference type="InterPro" id="IPR029063">
    <property type="entry name" value="SAM-dependent_MTases_sf"/>
</dbReference>
<accession>A0A4U3L5H4</accession>
<feature type="domain" description="Methyltransferase type 11" evidence="1">
    <location>
        <begin position="62"/>
        <end position="154"/>
    </location>
</feature>
<evidence type="ECO:0000259" key="1">
    <source>
        <dbReference type="Pfam" id="PF08241"/>
    </source>
</evidence>
<proteinExistence type="predicted"/>
<gene>
    <name evidence="2" type="ORF">FC093_05745</name>
</gene>
<dbReference type="InterPro" id="IPR013216">
    <property type="entry name" value="Methyltransf_11"/>
</dbReference>
<keyword evidence="3" id="KW-1185">Reference proteome</keyword>
<dbReference type="OrthoDB" id="1143568at2"/>
<dbReference type="SUPFAM" id="SSF53335">
    <property type="entry name" value="S-adenosyl-L-methionine-dependent methyltransferases"/>
    <property type="match status" value="1"/>
</dbReference>